<organism evidence="1 2">
    <name type="scientific">Fistulina hepatica ATCC 64428</name>
    <dbReference type="NCBI Taxonomy" id="1128425"/>
    <lineage>
        <taxon>Eukaryota</taxon>
        <taxon>Fungi</taxon>
        <taxon>Dikarya</taxon>
        <taxon>Basidiomycota</taxon>
        <taxon>Agaricomycotina</taxon>
        <taxon>Agaricomycetes</taxon>
        <taxon>Agaricomycetidae</taxon>
        <taxon>Agaricales</taxon>
        <taxon>Fistulinaceae</taxon>
        <taxon>Fistulina</taxon>
    </lineage>
</organism>
<dbReference type="Proteomes" id="UP000054144">
    <property type="component" value="Unassembled WGS sequence"/>
</dbReference>
<evidence type="ECO:0000313" key="1">
    <source>
        <dbReference type="EMBL" id="KIY50274.1"/>
    </source>
</evidence>
<evidence type="ECO:0000313" key="2">
    <source>
        <dbReference type="Proteomes" id="UP000054144"/>
    </source>
</evidence>
<accession>A0A0D7AGM7</accession>
<proteinExistence type="predicted"/>
<evidence type="ECO:0008006" key="3">
    <source>
        <dbReference type="Google" id="ProtNLM"/>
    </source>
</evidence>
<gene>
    <name evidence="1" type="ORF">FISHEDRAFT_71881</name>
</gene>
<protein>
    <recommendedName>
        <fullName evidence="3">F-box domain-containing protein</fullName>
    </recommendedName>
</protein>
<keyword evidence="2" id="KW-1185">Reference proteome</keyword>
<sequence length="489" mass="55262">MSDVSAVDALPTEVLSCIFSYVLPSEWQDNACRLPRTEKPGYEFPFASSKAFPVPYVCRRWRRVVLSYTTLCPNLTLNFPSDRIDDGEQPVLNYLSLFNDSPLSVVLPYVSEYGKFGLEEKWDAVLKAVLSCSPRWHRLSVTPNSIIRNCLLQPLSLPILETVDLVIGGDAICIGRFQAFMVAPRLRVVALRKAPGSMKAVFSPFILQLPWSQIEELTLDDLELSHPLDVFEVCRSLQTCTFQRCYSALEHVDASEMVVVHDSLHTFRLVDCFNGVWERISLLRLPALTCLDISVNCERQALPKHYMYRLLMLVQESDCRLQRFAFVPHHYSSFHDHTTGDLLLLLHAMPDLVHLKVDNLRSEELHALAAALAQVDADGQCSGEVFRHSLVPALRAMDVGGDVTHIDLPVFVGMVASRRTGARPNMPRDKSPPFADLTINMTLPALLSEQLRAFTENGLQLFMDERSCVRKASRYAEDMKDDIMQYMAL</sequence>
<dbReference type="AlphaFoldDB" id="A0A0D7AGM7"/>
<dbReference type="EMBL" id="KN881676">
    <property type="protein sequence ID" value="KIY50274.1"/>
    <property type="molecule type" value="Genomic_DNA"/>
</dbReference>
<reference evidence="1 2" key="1">
    <citation type="journal article" date="2015" name="Fungal Genet. Biol.">
        <title>Evolution of novel wood decay mechanisms in Agaricales revealed by the genome sequences of Fistulina hepatica and Cylindrobasidium torrendii.</title>
        <authorList>
            <person name="Floudas D."/>
            <person name="Held B.W."/>
            <person name="Riley R."/>
            <person name="Nagy L.G."/>
            <person name="Koehler G."/>
            <person name="Ransdell A.S."/>
            <person name="Younus H."/>
            <person name="Chow J."/>
            <person name="Chiniquy J."/>
            <person name="Lipzen A."/>
            <person name="Tritt A."/>
            <person name="Sun H."/>
            <person name="Haridas S."/>
            <person name="LaButti K."/>
            <person name="Ohm R.A."/>
            <person name="Kues U."/>
            <person name="Blanchette R.A."/>
            <person name="Grigoriev I.V."/>
            <person name="Minto R.E."/>
            <person name="Hibbett D.S."/>
        </authorList>
    </citation>
    <scope>NUCLEOTIDE SEQUENCE [LARGE SCALE GENOMIC DNA]</scope>
    <source>
        <strain evidence="1 2">ATCC 64428</strain>
    </source>
</reference>
<name>A0A0D7AGM7_9AGAR</name>
<dbReference type="OrthoDB" id="2886770at2759"/>
<dbReference type="SUPFAM" id="SSF52047">
    <property type="entry name" value="RNI-like"/>
    <property type="match status" value="1"/>
</dbReference>